<dbReference type="EMBL" id="HBUF01602044">
    <property type="protein sequence ID" value="CAG6776360.1"/>
    <property type="molecule type" value="Transcribed_RNA"/>
</dbReference>
<proteinExistence type="predicted"/>
<protein>
    <submittedName>
        <fullName evidence="3">Actin-binding LIM protein 3</fullName>
    </submittedName>
</protein>
<dbReference type="SMART" id="SM00153">
    <property type="entry name" value="VHP"/>
    <property type="match status" value="1"/>
</dbReference>
<dbReference type="GO" id="GO:0051015">
    <property type="term" value="F:actin filament binding"/>
    <property type="evidence" value="ECO:0007669"/>
    <property type="project" value="TreeGrafter"/>
</dbReference>
<dbReference type="SUPFAM" id="SSF47050">
    <property type="entry name" value="VHP, Villin headpiece domain"/>
    <property type="match status" value="1"/>
</dbReference>
<organism evidence="3">
    <name type="scientific">Cacopsylla melanoneura</name>
    <dbReference type="NCBI Taxonomy" id="428564"/>
    <lineage>
        <taxon>Eukaryota</taxon>
        <taxon>Metazoa</taxon>
        <taxon>Ecdysozoa</taxon>
        <taxon>Arthropoda</taxon>
        <taxon>Hexapoda</taxon>
        <taxon>Insecta</taxon>
        <taxon>Pterygota</taxon>
        <taxon>Neoptera</taxon>
        <taxon>Paraneoptera</taxon>
        <taxon>Hemiptera</taxon>
        <taxon>Sternorrhyncha</taxon>
        <taxon>Psylloidea</taxon>
        <taxon>Psyllidae</taxon>
        <taxon>Psyllinae</taxon>
        <taxon>Cacopsylla</taxon>
    </lineage>
</organism>
<dbReference type="PROSITE" id="PS51089">
    <property type="entry name" value="HP"/>
    <property type="match status" value="1"/>
</dbReference>
<dbReference type="AlphaFoldDB" id="A0A8D9B1B5"/>
<sequence>MRVGHLRQPRNLCTDYDTNHPSTPLPQGIWMLPDPGKRMSLTGPPVIGPRWVGRPGPYTATTGDFSLGGLGDKTHSTNFSSGKSDVSNGSIYDLHHHHHHHHSHHNGGPGELPVSSTYAGSLGYAASYSNHIQRSLPNMSGPLSLEPPKIYPYHLLIITNYRLPPDVDRKNLERHLSDAEFETLFLCTRAEFYRMPQWRRNEIKKRARLF</sequence>
<evidence type="ECO:0000259" key="2">
    <source>
        <dbReference type="PROSITE" id="PS51089"/>
    </source>
</evidence>
<dbReference type="Gene3D" id="1.10.950.10">
    <property type="entry name" value="Villin headpiece domain"/>
    <property type="match status" value="1"/>
</dbReference>
<dbReference type="InterPro" id="IPR003128">
    <property type="entry name" value="Villin_headpiece"/>
</dbReference>
<dbReference type="InterPro" id="IPR036886">
    <property type="entry name" value="Villin_headpiece_dom_sf"/>
</dbReference>
<dbReference type="GO" id="GO:0015629">
    <property type="term" value="C:actin cytoskeleton"/>
    <property type="evidence" value="ECO:0007669"/>
    <property type="project" value="TreeGrafter"/>
</dbReference>
<dbReference type="GO" id="GO:0030032">
    <property type="term" value="P:lamellipodium assembly"/>
    <property type="evidence" value="ECO:0007669"/>
    <property type="project" value="TreeGrafter"/>
</dbReference>
<feature type="region of interest" description="Disordered" evidence="1">
    <location>
        <begin position="1"/>
        <end position="20"/>
    </location>
</feature>
<dbReference type="PANTHER" id="PTHR24213:SF9">
    <property type="entry name" value="UNCOORDINATED 115A, ISOFORM B-RELATED"/>
    <property type="match status" value="1"/>
</dbReference>
<evidence type="ECO:0000256" key="1">
    <source>
        <dbReference type="SAM" id="MobiDB-lite"/>
    </source>
</evidence>
<dbReference type="PANTHER" id="PTHR24213">
    <property type="entry name" value="ACTIN-BINDING LIM PROTEIN"/>
    <property type="match status" value="1"/>
</dbReference>
<name>A0A8D9B1B5_9HEMI</name>
<feature type="domain" description="HP" evidence="2">
    <location>
        <begin position="145"/>
        <end position="210"/>
    </location>
</feature>
<dbReference type="Pfam" id="PF02209">
    <property type="entry name" value="VHP"/>
    <property type="match status" value="1"/>
</dbReference>
<dbReference type="GO" id="GO:0007010">
    <property type="term" value="P:cytoskeleton organization"/>
    <property type="evidence" value="ECO:0007669"/>
    <property type="project" value="InterPro"/>
</dbReference>
<evidence type="ECO:0000313" key="3">
    <source>
        <dbReference type="EMBL" id="CAG6776360.1"/>
    </source>
</evidence>
<reference evidence="3" key="1">
    <citation type="submission" date="2021-05" db="EMBL/GenBank/DDBJ databases">
        <authorList>
            <person name="Alioto T."/>
            <person name="Alioto T."/>
            <person name="Gomez Garrido J."/>
        </authorList>
    </citation>
    <scope>NUCLEOTIDE SEQUENCE</scope>
</reference>
<accession>A0A8D9B1B5</accession>
<dbReference type="InterPro" id="IPR051618">
    <property type="entry name" value="Actin-binding_LIM"/>
</dbReference>